<gene>
    <name evidence="2" type="ORF">METZ01_LOCUS69306</name>
</gene>
<accession>A0A381TK22</accession>
<protein>
    <recommendedName>
        <fullName evidence="3">Polymer-forming cytoskeletal protein</fullName>
    </recommendedName>
</protein>
<evidence type="ECO:0000313" key="2">
    <source>
        <dbReference type="EMBL" id="SVA16452.1"/>
    </source>
</evidence>
<dbReference type="InterPro" id="IPR007607">
    <property type="entry name" value="BacA/B"/>
</dbReference>
<dbReference type="EMBL" id="UINC01004730">
    <property type="protein sequence ID" value="SVA16452.1"/>
    <property type="molecule type" value="Genomic_DNA"/>
</dbReference>
<dbReference type="Pfam" id="PF04519">
    <property type="entry name" value="Bactofilin"/>
    <property type="match status" value="1"/>
</dbReference>
<dbReference type="AlphaFoldDB" id="A0A381TK22"/>
<evidence type="ECO:0000256" key="1">
    <source>
        <dbReference type="SAM" id="MobiDB-lite"/>
    </source>
</evidence>
<feature type="region of interest" description="Disordered" evidence="1">
    <location>
        <begin position="128"/>
        <end position="160"/>
    </location>
</feature>
<reference evidence="2" key="1">
    <citation type="submission" date="2018-05" db="EMBL/GenBank/DDBJ databases">
        <authorList>
            <person name="Lanie J.A."/>
            <person name="Ng W.-L."/>
            <person name="Kazmierczak K.M."/>
            <person name="Andrzejewski T.M."/>
            <person name="Davidsen T.M."/>
            <person name="Wayne K.J."/>
            <person name="Tettelin H."/>
            <person name="Glass J.I."/>
            <person name="Rusch D."/>
            <person name="Podicherti R."/>
            <person name="Tsui H.-C.T."/>
            <person name="Winkler M.E."/>
        </authorList>
    </citation>
    <scope>NUCLEOTIDE SEQUENCE</scope>
</reference>
<proteinExistence type="predicted"/>
<evidence type="ECO:0008006" key="3">
    <source>
        <dbReference type="Google" id="ProtNLM"/>
    </source>
</evidence>
<organism evidence="2">
    <name type="scientific">marine metagenome</name>
    <dbReference type="NCBI Taxonomy" id="408172"/>
    <lineage>
        <taxon>unclassified sequences</taxon>
        <taxon>metagenomes</taxon>
        <taxon>ecological metagenomes</taxon>
    </lineage>
</organism>
<sequence>MFGNDKKVPAAGSVPTYVGKGMRIEGKIWGTRPIWIEGEVRGSVDCDSEVIIGESGKVDATIRASIIKVNGFVEGELLASKQIEIMSKGRVRGNITNTPGSLVIHDGGVVEGLCSTETVEKMKNLLPQSLPKLLPEETDSSVKEIQTTENKETPESLQTA</sequence>
<name>A0A381TK22_9ZZZZ</name>
<dbReference type="PANTHER" id="PTHR35024">
    <property type="entry name" value="HYPOTHETICAL CYTOSOLIC PROTEIN"/>
    <property type="match status" value="1"/>
</dbReference>
<dbReference type="PANTHER" id="PTHR35024:SF4">
    <property type="entry name" value="POLYMER-FORMING CYTOSKELETAL PROTEIN"/>
    <property type="match status" value="1"/>
</dbReference>